<comment type="caution">
    <text evidence="1">The sequence shown here is derived from an EMBL/GenBank/DDBJ whole genome shotgun (WGS) entry which is preliminary data.</text>
</comment>
<organism evidence="1 2">
    <name type="scientific">Candidatus Methanoperedens nitratireducens</name>
    <dbReference type="NCBI Taxonomy" id="1392998"/>
    <lineage>
        <taxon>Archaea</taxon>
        <taxon>Methanobacteriati</taxon>
        <taxon>Methanobacteriota</taxon>
        <taxon>Stenosarchaea group</taxon>
        <taxon>Methanomicrobia</taxon>
        <taxon>Methanosarcinales</taxon>
        <taxon>ANME-2 cluster</taxon>
        <taxon>Candidatus Methanoperedentaceae</taxon>
        <taxon>Candidatus Methanoperedens</taxon>
    </lineage>
</organism>
<evidence type="ECO:0000313" key="2">
    <source>
        <dbReference type="Proteomes" id="UP000050360"/>
    </source>
</evidence>
<accession>A0A0P8DZR8</accession>
<gene>
    <name evidence="1" type="ORF">MPEBLZ_02057</name>
</gene>
<name>A0A0P8DZR8_9EURY</name>
<reference evidence="1 2" key="1">
    <citation type="submission" date="2015-09" db="EMBL/GenBank/DDBJ databases">
        <title>A metagenomics-based metabolic model of nitrate-dependent anaerobic oxidation of methane by Methanoperedens-like archaea.</title>
        <authorList>
            <person name="Arshad A."/>
            <person name="Speth D.R."/>
            <person name="De Graaf R.M."/>
            <person name="Op Den Camp H.J."/>
            <person name="Jetten M.S."/>
            <person name="Welte C.U."/>
        </authorList>
    </citation>
    <scope>NUCLEOTIDE SEQUENCE [LARGE SCALE GENOMIC DNA]</scope>
</reference>
<dbReference type="Proteomes" id="UP000050360">
    <property type="component" value="Unassembled WGS sequence"/>
</dbReference>
<proteinExistence type="predicted"/>
<dbReference type="EMBL" id="LKCM01000152">
    <property type="protein sequence ID" value="KPQ43391.1"/>
    <property type="molecule type" value="Genomic_DNA"/>
</dbReference>
<evidence type="ECO:0000313" key="1">
    <source>
        <dbReference type="EMBL" id="KPQ43391.1"/>
    </source>
</evidence>
<dbReference type="AlphaFoldDB" id="A0A0P8DZR8"/>
<protein>
    <submittedName>
        <fullName evidence="1">Uncharacterized protein</fullName>
    </submittedName>
</protein>
<sequence length="117" mass="13466">MSSPNRECSRFDKCSVNNCPLIPEYPAKVIDEADREQKCTMEKQVRFRIGSQYPNLLKFQGLTSKEWSGKQRFDSMTPEQKEQIRQKAKERLHSFKSSICLASGNQQHDLGVLEGVN</sequence>